<dbReference type="OrthoDB" id="5396830at2"/>
<dbReference type="Proteomes" id="UP000006732">
    <property type="component" value="Chromosome"/>
</dbReference>
<dbReference type="HOGENOM" id="CLU_1945695_0_0_7"/>
<accession>A1AL05</accession>
<dbReference type="EMBL" id="CP000482">
    <property type="protein sequence ID" value="ABK98025.1"/>
    <property type="molecule type" value="Genomic_DNA"/>
</dbReference>
<keyword evidence="1" id="KW-0812">Transmembrane</keyword>
<dbReference type="RefSeq" id="WP_011734339.1">
    <property type="nucleotide sequence ID" value="NC_008609.1"/>
</dbReference>
<sequence length="131" mass="13804">MTYVGIALIVVAIAFCVLVLTLIPTILAVKRTADSVSALHDVVQQELKPTIKELAAVLAEIRTISSGIAAHTDDVKCFMSALGETGANLHTINRTVGVTAGVLNTASVWVTGARVAGKYVLERYLTKRGGN</sequence>
<dbReference type="PANTHER" id="PTHR40070">
    <property type="entry name" value="UPF0478 PROTEIN YTXG"/>
    <property type="match status" value="1"/>
</dbReference>
<keyword evidence="1" id="KW-0472">Membrane</keyword>
<evidence type="ECO:0000256" key="1">
    <source>
        <dbReference type="SAM" id="Phobius"/>
    </source>
</evidence>
<feature type="transmembrane region" description="Helical" evidence="1">
    <location>
        <begin position="6"/>
        <end position="29"/>
    </location>
</feature>
<evidence type="ECO:0008006" key="4">
    <source>
        <dbReference type="Google" id="ProtNLM"/>
    </source>
</evidence>
<gene>
    <name evidence="2" type="ordered locus">Ppro_0391</name>
</gene>
<dbReference type="AlphaFoldDB" id="A1AL05"/>
<reference evidence="2 3" key="1">
    <citation type="submission" date="2006-10" db="EMBL/GenBank/DDBJ databases">
        <title>Complete sequence of chromosome of Pelobacter propionicus DSM 2379.</title>
        <authorList>
            <consortium name="US DOE Joint Genome Institute"/>
            <person name="Copeland A."/>
            <person name="Lucas S."/>
            <person name="Lapidus A."/>
            <person name="Barry K."/>
            <person name="Detter J.C."/>
            <person name="Glavina del Rio T."/>
            <person name="Hammon N."/>
            <person name="Israni S."/>
            <person name="Dalin E."/>
            <person name="Tice H."/>
            <person name="Pitluck S."/>
            <person name="Saunders E."/>
            <person name="Brettin T."/>
            <person name="Bruce D."/>
            <person name="Han C."/>
            <person name="Tapia R."/>
            <person name="Schmutz J."/>
            <person name="Larimer F."/>
            <person name="Land M."/>
            <person name="Hauser L."/>
            <person name="Kyrpides N."/>
            <person name="Kim E."/>
            <person name="Lovley D."/>
            <person name="Richardson P."/>
        </authorList>
    </citation>
    <scope>NUCLEOTIDE SEQUENCE [LARGE SCALE GENOMIC DNA]</scope>
    <source>
        <strain evidence="3">DSM 2379 / NBRC 103807 / OttBd1</strain>
    </source>
</reference>
<evidence type="ECO:0000313" key="2">
    <source>
        <dbReference type="EMBL" id="ABK98025.1"/>
    </source>
</evidence>
<dbReference type="eggNOG" id="COG4768">
    <property type="taxonomic scope" value="Bacteria"/>
</dbReference>
<dbReference type="PANTHER" id="PTHR40070:SF1">
    <property type="entry name" value="UPF0478 PROTEIN YTXG"/>
    <property type="match status" value="1"/>
</dbReference>
<dbReference type="KEGG" id="ppd:Ppro_0391"/>
<evidence type="ECO:0000313" key="3">
    <source>
        <dbReference type="Proteomes" id="UP000006732"/>
    </source>
</evidence>
<protein>
    <recommendedName>
        <fullName evidence="4">DUF948 domain-containing protein</fullName>
    </recommendedName>
</protein>
<name>A1AL05_PELPD</name>
<keyword evidence="1" id="KW-1133">Transmembrane helix</keyword>
<dbReference type="InterPro" id="IPR009293">
    <property type="entry name" value="UPF0478"/>
</dbReference>
<keyword evidence="3" id="KW-1185">Reference proteome</keyword>
<dbReference type="STRING" id="338966.Ppro_0391"/>
<dbReference type="Pfam" id="PF06103">
    <property type="entry name" value="DUF948"/>
    <property type="match status" value="1"/>
</dbReference>
<organism evidence="2 3">
    <name type="scientific">Pelobacter propionicus (strain DSM 2379 / NBRC 103807 / OttBd1)</name>
    <dbReference type="NCBI Taxonomy" id="338966"/>
    <lineage>
        <taxon>Bacteria</taxon>
        <taxon>Pseudomonadati</taxon>
        <taxon>Thermodesulfobacteriota</taxon>
        <taxon>Desulfuromonadia</taxon>
        <taxon>Desulfuromonadales</taxon>
        <taxon>Desulfuromonadaceae</taxon>
        <taxon>Pelobacter</taxon>
    </lineage>
</organism>
<proteinExistence type="predicted"/>